<comment type="subcellular location">
    <subcellularLocation>
        <location evidence="10">Cell membrane</location>
        <topology evidence="10">Multi-pass membrane protein</topology>
    </subcellularLocation>
</comment>
<dbReference type="RefSeq" id="WP_084230231.1">
    <property type="nucleotide sequence ID" value="NZ_FWWR01000009.1"/>
</dbReference>
<reference evidence="12" key="1">
    <citation type="submission" date="2017-04" db="EMBL/GenBank/DDBJ databases">
        <authorList>
            <person name="Varghese N."/>
            <person name="Submissions S."/>
        </authorList>
    </citation>
    <scope>NUCLEOTIDE SEQUENCE [LARGE SCALE GENOMIC DNA]</scope>
    <source>
        <strain evidence="12">DSM 20463</strain>
    </source>
</reference>
<sequence length="198" mass="21945">MTWVLLSYLVGSISGSYILGNLLLNKDVRKYGSGNAGTTNAIRAFGKKIGVLTFLIDFLKGLLMVHLLKNTFNVNQNMLYICAFALIIGHDYPFYMNFKGGKGVATTIGCYAILGFNLDLISVIAWILFAIVTKMVSLASILYFCLISILFIIFEDLTSIQILMVLSIGILGVYRHKDNIKRIMNGSENKIGKNKVRG</sequence>
<evidence type="ECO:0000256" key="10">
    <source>
        <dbReference type="HAMAP-Rule" id="MF_01043"/>
    </source>
</evidence>
<proteinExistence type="inferred from homology"/>
<keyword evidence="5 10" id="KW-1133">Transmembrane helix</keyword>
<keyword evidence="11" id="KW-0012">Acyltransferase</keyword>
<organism evidence="11 12">
    <name type="scientific">Peptoniphilus asaccharolyticus DSM 20463</name>
    <dbReference type="NCBI Taxonomy" id="573058"/>
    <lineage>
        <taxon>Bacteria</taxon>
        <taxon>Bacillati</taxon>
        <taxon>Bacillota</taxon>
        <taxon>Tissierellia</taxon>
        <taxon>Tissierellales</taxon>
        <taxon>Peptoniphilaceae</taxon>
        <taxon>Peptoniphilus</taxon>
    </lineage>
</organism>
<dbReference type="STRING" id="573058.SAMN00017477_0565"/>
<dbReference type="InterPro" id="IPR003811">
    <property type="entry name" value="G3P_acylTferase_PlsY"/>
</dbReference>
<dbReference type="EMBL" id="FWWR01000009">
    <property type="protein sequence ID" value="SMB83451.1"/>
    <property type="molecule type" value="Genomic_DNA"/>
</dbReference>
<dbReference type="GO" id="GO:0043772">
    <property type="term" value="F:acyl-phosphate glycerol-3-phosphate acyltransferase activity"/>
    <property type="evidence" value="ECO:0007669"/>
    <property type="project" value="UniProtKB-UniRule"/>
</dbReference>
<dbReference type="SMART" id="SM01207">
    <property type="entry name" value="G3P_acyltransf"/>
    <property type="match status" value="1"/>
</dbReference>
<dbReference type="OrthoDB" id="9777124at2"/>
<keyword evidence="2 10" id="KW-0444">Lipid biosynthesis</keyword>
<keyword evidence="7 10" id="KW-0472">Membrane</keyword>
<dbReference type="Pfam" id="PF02660">
    <property type="entry name" value="G3P_acyltransf"/>
    <property type="match status" value="1"/>
</dbReference>
<keyword evidence="4 10" id="KW-0812">Transmembrane</keyword>
<comment type="function">
    <text evidence="10">Catalyzes the transfer of an acyl group from acyl-phosphate (acyl-PO(4)) to glycerol-3-phosphate (G3P) to form lysophosphatidic acid (LPA). This enzyme utilizes acyl-phosphate as fatty acyl donor, but not acyl-CoA or acyl-ACP.</text>
</comment>
<evidence type="ECO:0000256" key="5">
    <source>
        <dbReference type="ARBA" id="ARBA00022989"/>
    </source>
</evidence>
<comment type="similarity">
    <text evidence="10">Belongs to the PlsY family.</text>
</comment>
<gene>
    <name evidence="10" type="primary">plsY</name>
    <name evidence="11" type="ORF">SAMN00017477_0565</name>
</gene>
<evidence type="ECO:0000256" key="7">
    <source>
        <dbReference type="ARBA" id="ARBA00023136"/>
    </source>
</evidence>
<dbReference type="HAMAP" id="MF_01043">
    <property type="entry name" value="PlsY"/>
    <property type="match status" value="1"/>
</dbReference>
<keyword evidence="3 10" id="KW-0808">Transferase</keyword>
<dbReference type="EC" id="2.3.1.275" evidence="10"/>
<feature type="transmembrane region" description="Helical" evidence="10">
    <location>
        <begin position="6"/>
        <end position="24"/>
    </location>
</feature>
<evidence type="ECO:0000313" key="12">
    <source>
        <dbReference type="Proteomes" id="UP000192368"/>
    </source>
</evidence>
<evidence type="ECO:0000313" key="11">
    <source>
        <dbReference type="EMBL" id="SMB83451.1"/>
    </source>
</evidence>
<feature type="transmembrane region" description="Helical" evidence="10">
    <location>
        <begin position="108"/>
        <end position="129"/>
    </location>
</feature>
<dbReference type="GO" id="GO:0008654">
    <property type="term" value="P:phospholipid biosynthetic process"/>
    <property type="evidence" value="ECO:0007669"/>
    <property type="project" value="UniProtKB-UniRule"/>
</dbReference>
<evidence type="ECO:0000256" key="1">
    <source>
        <dbReference type="ARBA" id="ARBA00022475"/>
    </source>
</evidence>
<evidence type="ECO:0000256" key="9">
    <source>
        <dbReference type="ARBA" id="ARBA00023264"/>
    </source>
</evidence>
<comment type="catalytic activity">
    <reaction evidence="10">
        <text>an acyl phosphate + sn-glycerol 3-phosphate = a 1-acyl-sn-glycero-3-phosphate + phosphate</text>
        <dbReference type="Rhea" id="RHEA:34075"/>
        <dbReference type="ChEBI" id="CHEBI:43474"/>
        <dbReference type="ChEBI" id="CHEBI:57597"/>
        <dbReference type="ChEBI" id="CHEBI:57970"/>
        <dbReference type="ChEBI" id="CHEBI:59918"/>
        <dbReference type="EC" id="2.3.1.275"/>
    </reaction>
</comment>
<dbReference type="AlphaFoldDB" id="A0A1W1URL6"/>
<evidence type="ECO:0000256" key="6">
    <source>
        <dbReference type="ARBA" id="ARBA00023098"/>
    </source>
</evidence>
<keyword evidence="12" id="KW-1185">Reference proteome</keyword>
<keyword evidence="9 10" id="KW-1208">Phospholipid metabolism</keyword>
<dbReference type="UniPathway" id="UPA00085"/>
<keyword evidence="6 10" id="KW-0443">Lipid metabolism</keyword>
<comment type="subunit">
    <text evidence="10">Probably interacts with PlsX.</text>
</comment>
<dbReference type="PANTHER" id="PTHR30309">
    <property type="entry name" value="INNER MEMBRANE PROTEIN YGIH"/>
    <property type="match status" value="1"/>
</dbReference>
<evidence type="ECO:0000256" key="8">
    <source>
        <dbReference type="ARBA" id="ARBA00023209"/>
    </source>
</evidence>
<evidence type="ECO:0000256" key="3">
    <source>
        <dbReference type="ARBA" id="ARBA00022679"/>
    </source>
</evidence>
<accession>A0A1W1URL6</accession>
<feature type="transmembrane region" description="Helical" evidence="10">
    <location>
        <begin position="45"/>
        <end position="66"/>
    </location>
</feature>
<comment type="pathway">
    <text evidence="10">Lipid metabolism; phospholipid metabolism.</text>
</comment>
<evidence type="ECO:0000256" key="4">
    <source>
        <dbReference type="ARBA" id="ARBA00022692"/>
    </source>
</evidence>
<name>A0A1W1URL6_PEPAS</name>
<dbReference type="GO" id="GO:0005886">
    <property type="term" value="C:plasma membrane"/>
    <property type="evidence" value="ECO:0007669"/>
    <property type="project" value="UniProtKB-SubCell"/>
</dbReference>
<feature type="transmembrane region" description="Helical" evidence="10">
    <location>
        <begin position="141"/>
        <end position="174"/>
    </location>
</feature>
<protein>
    <recommendedName>
        <fullName evidence="10">Glycerol-3-phosphate acyltransferase</fullName>
    </recommendedName>
    <alternativeName>
        <fullName evidence="10">Acyl-PO4 G3P acyltransferase</fullName>
    </alternativeName>
    <alternativeName>
        <fullName evidence="10">Acyl-phosphate--glycerol-3-phosphate acyltransferase</fullName>
    </alternativeName>
    <alternativeName>
        <fullName evidence="10">G3P acyltransferase</fullName>
        <shortName evidence="10">GPAT</shortName>
        <ecNumber evidence="10">2.3.1.275</ecNumber>
    </alternativeName>
    <alternativeName>
        <fullName evidence="10">Lysophosphatidic acid synthase</fullName>
        <shortName evidence="10">LPA synthase</shortName>
    </alternativeName>
</protein>
<dbReference type="PANTHER" id="PTHR30309:SF0">
    <property type="entry name" value="GLYCEROL-3-PHOSPHATE ACYLTRANSFERASE-RELATED"/>
    <property type="match status" value="1"/>
</dbReference>
<evidence type="ECO:0000256" key="2">
    <source>
        <dbReference type="ARBA" id="ARBA00022516"/>
    </source>
</evidence>
<dbReference type="NCBIfam" id="TIGR00023">
    <property type="entry name" value="glycerol-3-phosphate 1-O-acyltransferase PlsY"/>
    <property type="match status" value="1"/>
</dbReference>
<keyword evidence="1 10" id="KW-1003">Cell membrane</keyword>
<dbReference type="Proteomes" id="UP000192368">
    <property type="component" value="Unassembled WGS sequence"/>
</dbReference>
<keyword evidence="8 10" id="KW-0594">Phospholipid biosynthesis</keyword>